<dbReference type="KEGG" id="rti:DC20_12695"/>
<name>A0A0P0CQL1_9BACT</name>
<evidence type="ECO:0000313" key="2">
    <source>
        <dbReference type="Proteomes" id="UP000061382"/>
    </source>
</evidence>
<dbReference type="PATRIC" id="fig|512763.3.peg.2786"/>
<proteinExistence type="predicted"/>
<dbReference type="EMBL" id="CP012643">
    <property type="protein sequence ID" value="ALI99673.1"/>
    <property type="molecule type" value="Genomic_DNA"/>
</dbReference>
<keyword evidence="2" id="KW-1185">Reference proteome</keyword>
<gene>
    <name evidence="1" type="ORF">DC20_12695</name>
</gene>
<sequence length="113" mass="12742">MQTQELMNTVTFSTLKQLMDDLECDAHDNPDAIYEIRNQCEKVLDLIQHLQFSDNSAHVQLATKQALQYIHSALSAAEVYTASLHSIDRKEDMMDICGPAHAGLEIILNLNQN</sequence>
<organism evidence="1 2">
    <name type="scientific">Rufibacter tibetensis</name>
    <dbReference type="NCBI Taxonomy" id="512763"/>
    <lineage>
        <taxon>Bacteria</taxon>
        <taxon>Pseudomonadati</taxon>
        <taxon>Bacteroidota</taxon>
        <taxon>Cytophagia</taxon>
        <taxon>Cytophagales</taxon>
        <taxon>Hymenobacteraceae</taxon>
        <taxon>Rufibacter</taxon>
    </lineage>
</organism>
<dbReference type="AlphaFoldDB" id="A0A0P0CQL1"/>
<dbReference type="Proteomes" id="UP000061382">
    <property type="component" value="Chromosome"/>
</dbReference>
<protein>
    <submittedName>
        <fullName evidence="1">Uncharacterized protein</fullName>
    </submittedName>
</protein>
<accession>A0A0P0CQL1</accession>
<reference evidence="1 2" key="1">
    <citation type="submission" date="2015-08" db="EMBL/GenBank/DDBJ databases">
        <title>Complete genome sequence of Rufibacter tibetensis strain 1351t, a radiation-resistant bacterium from tibet plateau.</title>
        <authorList>
            <person name="Dai J."/>
        </authorList>
    </citation>
    <scope>NUCLEOTIDE SEQUENCE [LARGE SCALE GENOMIC DNA]</scope>
    <source>
        <strain evidence="1 2">1351</strain>
    </source>
</reference>
<evidence type="ECO:0000313" key="1">
    <source>
        <dbReference type="EMBL" id="ALI99673.1"/>
    </source>
</evidence>